<dbReference type="STRING" id="1620.IV67_GL000493"/>
<dbReference type="GO" id="GO:0046872">
    <property type="term" value="F:metal ion binding"/>
    <property type="evidence" value="ECO:0007669"/>
    <property type="project" value="UniProtKB-KW"/>
</dbReference>
<dbReference type="GO" id="GO:0042274">
    <property type="term" value="P:ribosomal small subunit biogenesis"/>
    <property type="evidence" value="ECO:0007669"/>
    <property type="project" value="UniProtKB-UniRule"/>
</dbReference>
<evidence type="ECO:0000256" key="4">
    <source>
        <dbReference type="ARBA" id="ARBA00022730"/>
    </source>
</evidence>
<keyword evidence="9 10" id="KW-0342">GTP-binding</keyword>
<dbReference type="GO" id="GO:0005737">
    <property type="term" value="C:cytoplasm"/>
    <property type="evidence" value="ECO:0007669"/>
    <property type="project" value="UniProtKB-SubCell"/>
</dbReference>
<feature type="binding site" evidence="10">
    <location>
        <position position="269"/>
    </location>
    <ligand>
        <name>Zn(2+)</name>
        <dbReference type="ChEBI" id="CHEBI:29105"/>
    </ligand>
</feature>
<evidence type="ECO:0000259" key="12">
    <source>
        <dbReference type="PROSITE" id="PS51721"/>
    </source>
</evidence>
<dbReference type="EC" id="3.6.1.-" evidence="10"/>
<evidence type="ECO:0000256" key="8">
    <source>
        <dbReference type="ARBA" id="ARBA00022884"/>
    </source>
</evidence>
<dbReference type="CDD" id="cd01854">
    <property type="entry name" value="YjeQ_EngC"/>
    <property type="match status" value="1"/>
</dbReference>
<feature type="binding site" evidence="10">
    <location>
        <position position="261"/>
    </location>
    <ligand>
        <name>Zn(2+)</name>
        <dbReference type="ChEBI" id="CHEBI:29105"/>
    </ligand>
</feature>
<dbReference type="PROSITE" id="PS51721">
    <property type="entry name" value="G_CP"/>
    <property type="match status" value="1"/>
</dbReference>
<keyword evidence="1 10" id="KW-0963">Cytoplasm</keyword>
<evidence type="ECO:0000256" key="5">
    <source>
        <dbReference type="ARBA" id="ARBA00022741"/>
    </source>
</evidence>
<dbReference type="InterPro" id="IPR030378">
    <property type="entry name" value="G_CP_dom"/>
</dbReference>
<keyword evidence="8 10" id="KW-0694">RNA-binding</keyword>
<evidence type="ECO:0000256" key="3">
    <source>
        <dbReference type="ARBA" id="ARBA00022723"/>
    </source>
</evidence>
<keyword evidence="2 10" id="KW-0690">Ribosome biogenesis</keyword>
<dbReference type="GO" id="GO:0003924">
    <property type="term" value="F:GTPase activity"/>
    <property type="evidence" value="ECO:0007669"/>
    <property type="project" value="UniProtKB-UniRule"/>
</dbReference>
<comment type="function">
    <text evidence="10">One of several proteins that assist in the late maturation steps of the functional core of the 30S ribosomal subunit. Helps release RbfA from mature subunits. May play a role in the assembly of ribosomal proteins into the subunit. Circularly permuted GTPase that catalyzes slow GTP hydrolysis, GTPase activity is stimulated by the 30S ribosomal subunit.</text>
</comment>
<feature type="binding site" evidence="10">
    <location>
        <position position="263"/>
    </location>
    <ligand>
        <name>Zn(2+)</name>
        <dbReference type="ChEBI" id="CHEBI:29105"/>
    </ligand>
</feature>
<comment type="subcellular location">
    <subcellularLocation>
        <location evidence="10">Cytoplasm</location>
    </subcellularLocation>
</comment>
<evidence type="ECO:0000313" key="14">
    <source>
        <dbReference type="Proteomes" id="UP000051673"/>
    </source>
</evidence>
<dbReference type="Pfam" id="PF03193">
    <property type="entry name" value="RsgA_GTPase"/>
    <property type="match status" value="1"/>
</dbReference>
<organism evidence="13 14">
    <name type="scientific">Weissella minor</name>
    <dbReference type="NCBI Taxonomy" id="1620"/>
    <lineage>
        <taxon>Bacteria</taxon>
        <taxon>Bacillati</taxon>
        <taxon>Bacillota</taxon>
        <taxon>Bacilli</taxon>
        <taxon>Lactobacillales</taxon>
        <taxon>Lactobacillaceae</taxon>
        <taxon>Weissella</taxon>
    </lineage>
</organism>
<evidence type="ECO:0000256" key="1">
    <source>
        <dbReference type="ARBA" id="ARBA00022490"/>
    </source>
</evidence>
<feature type="binding site" evidence="10">
    <location>
        <begin position="125"/>
        <end position="128"/>
    </location>
    <ligand>
        <name>GTP</name>
        <dbReference type="ChEBI" id="CHEBI:37565"/>
    </ligand>
</feature>
<feature type="domain" description="EngC GTPase" evidence="11">
    <location>
        <begin position="86"/>
        <end position="233"/>
    </location>
</feature>
<dbReference type="NCBIfam" id="TIGR00157">
    <property type="entry name" value="ribosome small subunit-dependent GTPase A"/>
    <property type="match status" value="1"/>
</dbReference>
<keyword evidence="7 10" id="KW-0862">Zinc</keyword>
<dbReference type="PANTHER" id="PTHR32120">
    <property type="entry name" value="SMALL RIBOSOMAL SUBUNIT BIOGENESIS GTPASE RSGA"/>
    <property type="match status" value="1"/>
</dbReference>
<dbReference type="HAMAP" id="MF_01820">
    <property type="entry name" value="GTPase_RsgA"/>
    <property type="match status" value="1"/>
</dbReference>
<evidence type="ECO:0000256" key="6">
    <source>
        <dbReference type="ARBA" id="ARBA00022801"/>
    </source>
</evidence>
<keyword evidence="4 10" id="KW-0699">rRNA-binding</keyword>
<comment type="caution">
    <text evidence="13">The sequence shown here is derived from an EMBL/GenBank/DDBJ whole genome shotgun (WGS) entry which is preliminary data.</text>
</comment>
<evidence type="ECO:0000259" key="11">
    <source>
        <dbReference type="PROSITE" id="PS50936"/>
    </source>
</evidence>
<dbReference type="PATRIC" id="fig|1620.3.peg.499"/>
<name>A0A0R2JRY4_9LACO</name>
<dbReference type="PANTHER" id="PTHR32120:SF10">
    <property type="entry name" value="SMALL RIBOSOMAL SUBUNIT BIOGENESIS GTPASE RSGA"/>
    <property type="match status" value="1"/>
</dbReference>
<dbReference type="Proteomes" id="UP000051673">
    <property type="component" value="Unassembled WGS sequence"/>
</dbReference>
<dbReference type="Gene3D" id="1.10.40.50">
    <property type="entry name" value="Probable gtpase engc, domain 3"/>
    <property type="match status" value="1"/>
</dbReference>
<feature type="binding site" evidence="10">
    <location>
        <position position="256"/>
    </location>
    <ligand>
        <name>Zn(2+)</name>
        <dbReference type="ChEBI" id="CHEBI:29105"/>
    </ligand>
</feature>
<comment type="similarity">
    <text evidence="10">Belongs to the TRAFAC class YlqF/YawG GTPase family. RsgA subfamily.</text>
</comment>
<sequence>MIGRVSSQAQNIYKVLTEQGELYAKISGKFLYDASKLSDYPAVGDFVSLDVPDSTQNGIIHQVLPRKSSLSRQSAGNSTDEQLIATNIDMIFICMSLNEDYNLRRLERYLAIAWDSGALPYIVLTKTDLCHDLTEKLFEISQIALGVDIICTTNTSTDGYQDIEKHLEVGKTSAFIGSSGVGKSTIINHFINDAQINTDGLRNDDKGRHTTTQRDLYVLPNELGMVIDTPGMRELGIGGTNVSKSFEDIESLALQCKFNDCSHTTEPKCAIKFAIKNGQLSEERFKSYQKLQLESQYDGMNAKMIEQTKLNRMFGGKKAMKNFLRENQH</sequence>
<accession>A0A0R2JRY4</accession>
<dbReference type="PROSITE" id="PS50936">
    <property type="entry name" value="ENGC_GTPASE"/>
    <property type="match status" value="1"/>
</dbReference>
<dbReference type="AlphaFoldDB" id="A0A0R2JRY4"/>
<dbReference type="EMBL" id="JQCD01000024">
    <property type="protein sequence ID" value="KRN76980.1"/>
    <property type="molecule type" value="Genomic_DNA"/>
</dbReference>
<evidence type="ECO:0000256" key="2">
    <source>
        <dbReference type="ARBA" id="ARBA00022517"/>
    </source>
</evidence>
<comment type="cofactor">
    <cofactor evidence="10">
        <name>Zn(2+)</name>
        <dbReference type="ChEBI" id="CHEBI:29105"/>
    </cofactor>
    <text evidence="10">Binds 1 zinc ion per subunit.</text>
</comment>
<keyword evidence="14" id="KW-1185">Reference proteome</keyword>
<dbReference type="SUPFAM" id="SSF52540">
    <property type="entry name" value="P-loop containing nucleoside triphosphate hydrolases"/>
    <property type="match status" value="1"/>
</dbReference>
<proteinExistence type="inferred from homology"/>
<dbReference type="Gene3D" id="3.40.50.300">
    <property type="entry name" value="P-loop containing nucleotide triphosphate hydrolases"/>
    <property type="match status" value="1"/>
</dbReference>
<dbReference type="GO" id="GO:0019843">
    <property type="term" value="F:rRNA binding"/>
    <property type="evidence" value="ECO:0007669"/>
    <property type="project" value="UniProtKB-KW"/>
</dbReference>
<dbReference type="InterPro" id="IPR004881">
    <property type="entry name" value="Ribosome_biogen_GTPase_RsgA"/>
</dbReference>
<dbReference type="GO" id="GO:0005525">
    <property type="term" value="F:GTP binding"/>
    <property type="evidence" value="ECO:0007669"/>
    <property type="project" value="UniProtKB-UniRule"/>
</dbReference>
<evidence type="ECO:0000256" key="10">
    <source>
        <dbReference type="HAMAP-Rule" id="MF_01820"/>
    </source>
</evidence>
<keyword evidence="3 10" id="KW-0479">Metal-binding</keyword>
<feature type="binding site" evidence="10">
    <location>
        <begin position="177"/>
        <end position="185"/>
    </location>
    <ligand>
        <name>GTP</name>
        <dbReference type="ChEBI" id="CHEBI:37565"/>
    </ligand>
</feature>
<keyword evidence="5 10" id="KW-0547">Nucleotide-binding</keyword>
<comment type="subunit">
    <text evidence="10">Monomer. Associates with 30S ribosomal subunit, binds 16S rRNA.</text>
</comment>
<dbReference type="InterPro" id="IPR027417">
    <property type="entry name" value="P-loop_NTPase"/>
</dbReference>
<reference evidence="13 14" key="1">
    <citation type="journal article" date="2015" name="Genome Announc.">
        <title>Expanding the biotechnology potential of lactobacilli through comparative genomics of 213 strains and associated genera.</title>
        <authorList>
            <person name="Sun Z."/>
            <person name="Harris H.M."/>
            <person name="McCann A."/>
            <person name="Guo C."/>
            <person name="Argimon S."/>
            <person name="Zhang W."/>
            <person name="Yang X."/>
            <person name="Jeffery I.B."/>
            <person name="Cooney J.C."/>
            <person name="Kagawa T.F."/>
            <person name="Liu W."/>
            <person name="Song Y."/>
            <person name="Salvetti E."/>
            <person name="Wrobel A."/>
            <person name="Rasinkangas P."/>
            <person name="Parkhill J."/>
            <person name="Rea M.C."/>
            <person name="O'Sullivan O."/>
            <person name="Ritari J."/>
            <person name="Douillard F.P."/>
            <person name="Paul Ross R."/>
            <person name="Yang R."/>
            <person name="Briner A.E."/>
            <person name="Felis G.E."/>
            <person name="de Vos W.M."/>
            <person name="Barrangou R."/>
            <person name="Klaenhammer T.R."/>
            <person name="Caufield P.W."/>
            <person name="Cui Y."/>
            <person name="Zhang H."/>
            <person name="O'Toole P.W."/>
        </authorList>
    </citation>
    <scope>NUCLEOTIDE SEQUENCE [LARGE SCALE GENOMIC DNA]</scope>
    <source>
        <strain evidence="13 14">DSM 20014</strain>
    </source>
</reference>
<evidence type="ECO:0000313" key="13">
    <source>
        <dbReference type="EMBL" id="KRN76980.1"/>
    </source>
</evidence>
<dbReference type="InterPro" id="IPR010914">
    <property type="entry name" value="RsgA_GTPase_dom"/>
</dbReference>
<evidence type="ECO:0000256" key="9">
    <source>
        <dbReference type="ARBA" id="ARBA00023134"/>
    </source>
</evidence>
<gene>
    <name evidence="10" type="primary">rsgA</name>
    <name evidence="13" type="ORF">IV67_GL000493</name>
</gene>
<dbReference type="InterPro" id="IPR012340">
    <property type="entry name" value="NA-bd_OB-fold"/>
</dbReference>
<feature type="domain" description="CP-type G" evidence="12">
    <location>
        <begin position="80"/>
        <end position="235"/>
    </location>
</feature>
<keyword evidence="6 10" id="KW-0378">Hydrolase</keyword>
<dbReference type="SUPFAM" id="SSF50249">
    <property type="entry name" value="Nucleic acid-binding proteins"/>
    <property type="match status" value="1"/>
</dbReference>
<evidence type="ECO:0000256" key="7">
    <source>
        <dbReference type="ARBA" id="ARBA00022833"/>
    </source>
</evidence>
<protein>
    <recommendedName>
        <fullName evidence="10">Small ribosomal subunit biogenesis GTPase RsgA</fullName>
        <ecNumber evidence="10">3.6.1.-</ecNumber>
    </recommendedName>
</protein>